<reference evidence="2" key="1">
    <citation type="submission" date="2023-03" db="EMBL/GenBank/DDBJ databases">
        <title>Massive genome expansion in bonnet fungi (Mycena s.s.) driven by repeated elements and novel gene families across ecological guilds.</title>
        <authorList>
            <consortium name="Lawrence Berkeley National Laboratory"/>
            <person name="Harder C.B."/>
            <person name="Miyauchi S."/>
            <person name="Viragh M."/>
            <person name="Kuo A."/>
            <person name="Thoen E."/>
            <person name="Andreopoulos B."/>
            <person name="Lu D."/>
            <person name="Skrede I."/>
            <person name="Drula E."/>
            <person name="Henrissat B."/>
            <person name="Morin E."/>
            <person name="Kohler A."/>
            <person name="Barry K."/>
            <person name="LaButti K."/>
            <person name="Morin E."/>
            <person name="Salamov A."/>
            <person name="Lipzen A."/>
            <person name="Mereny Z."/>
            <person name="Hegedus B."/>
            <person name="Baldrian P."/>
            <person name="Stursova M."/>
            <person name="Weitz H."/>
            <person name="Taylor A."/>
            <person name="Grigoriev I.V."/>
            <person name="Nagy L.G."/>
            <person name="Martin F."/>
            <person name="Kauserud H."/>
        </authorList>
    </citation>
    <scope>NUCLEOTIDE SEQUENCE</scope>
    <source>
        <strain evidence="2">9144</strain>
    </source>
</reference>
<name>A0AAD6YUT2_9AGAR</name>
<evidence type="ECO:0000313" key="2">
    <source>
        <dbReference type="EMBL" id="KAJ7229928.1"/>
    </source>
</evidence>
<sequence>MHVPSEQIAAHLQYLILGQSVYKERRGSVYCVRRGAHGKVGIAADVLKRQADYAQVCSPVVFEWIARYECENPKRIERLVHLTLRAMEAEVPRSQRRWEGLRGC</sequence>
<evidence type="ECO:0000313" key="3">
    <source>
        <dbReference type="Proteomes" id="UP001219525"/>
    </source>
</evidence>
<protein>
    <recommendedName>
        <fullName evidence="1">Bacteriophage T5 Orf172 DNA-binding domain-containing protein</fullName>
    </recommendedName>
</protein>
<dbReference type="AlphaFoldDB" id="A0AAD6YUT2"/>
<gene>
    <name evidence="2" type="ORF">GGX14DRAFT_553430</name>
</gene>
<proteinExistence type="predicted"/>
<dbReference type="Proteomes" id="UP001219525">
    <property type="component" value="Unassembled WGS sequence"/>
</dbReference>
<accession>A0AAD6YUT2</accession>
<organism evidence="2 3">
    <name type="scientific">Mycena pura</name>
    <dbReference type="NCBI Taxonomy" id="153505"/>
    <lineage>
        <taxon>Eukaryota</taxon>
        <taxon>Fungi</taxon>
        <taxon>Dikarya</taxon>
        <taxon>Basidiomycota</taxon>
        <taxon>Agaricomycotina</taxon>
        <taxon>Agaricomycetes</taxon>
        <taxon>Agaricomycetidae</taxon>
        <taxon>Agaricales</taxon>
        <taxon>Marasmiineae</taxon>
        <taxon>Mycenaceae</taxon>
        <taxon>Mycena</taxon>
    </lineage>
</organism>
<comment type="caution">
    <text evidence="2">The sequence shown here is derived from an EMBL/GenBank/DDBJ whole genome shotgun (WGS) entry which is preliminary data.</text>
</comment>
<dbReference type="EMBL" id="JARJCW010000001">
    <property type="protein sequence ID" value="KAJ7229928.1"/>
    <property type="molecule type" value="Genomic_DNA"/>
</dbReference>
<evidence type="ECO:0000259" key="1">
    <source>
        <dbReference type="Pfam" id="PF10544"/>
    </source>
</evidence>
<dbReference type="Pfam" id="PF10544">
    <property type="entry name" value="T5orf172"/>
    <property type="match status" value="1"/>
</dbReference>
<keyword evidence="3" id="KW-1185">Reference proteome</keyword>
<feature type="domain" description="Bacteriophage T5 Orf172 DNA-binding" evidence="1">
    <location>
        <begin position="37"/>
        <end position="95"/>
    </location>
</feature>
<dbReference type="InterPro" id="IPR018306">
    <property type="entry name" value="Phage_T5_Orf172_DNA-bd"/>
</dbReference>